<evidence type="ECO:0000313" key="3">
    <source>
        <dbReference type="Proteomes" id="UP000623269"/>
    </source>
</evidence>
<organism evidence="2 3">
    <name type="scientific">Mobilitalea sibirica</name>
    <dbReference type="NCBI Taxonomy" id="1462919"/>
    <lineage>
        <taxon>Bacteria</taxon>
        <taxon>Bacillati</taxon>
        <taxon>Bacillota</taxon>
        <taxon>Clostridia</taxon>
        <taxon>Lachnospirales</taxon>
        <taxon>Lachnospiraceae</taxon>
        <taxon>Mobilitalea</taxon>
    </lineage>
</organism>
<dbReference type="RefSeq" id="WP_197662738.1">
    <property type="nucleotide sequence ID" value="NZ_JAEAGR010000023.1"/>
</dbReference>
<proteinExistence type="predicted"/>
<dbReference type="InterPro" id="IPR036736">
    <property type="entry name" value="ACP-like_sf"/>
</dbReference>
<dbReference type="PROSITE" id="PS50075">
    <property type="entry name" value="CARRIER"/>
    <property type="match status" value="1"/>
</dbReference>
<dbReference type="Gene3D" id="1.10.1200.10">
    <property type="entry name" value="ACP-like"/>
    <property type="match status" value="1"/>
</dbReference>
<dbReference type="InterPro" id="IPR009081">
    <property type="entry name" value="PP-bd_ACP"/>
</dbReference>
<dbReference type="EMBL" id="JAEAGR010000023">
    <property type="protein sequence ID" value="MBH1942484.1"/>
    <property type="molecule type" value="Genomic_DNA"/>
</dbReference>
<comment type="caution">
    <text evidence="2">The sequence shown here is derived from an EMBL/GenBank/DDBJ whole genome shotgun (WGS) entry which is preliminary data.</text>
</comment>
<dbReference type="AlphaFoldDB" id="A0A8J7HEJ5"/>
<keyword evidence="3" id="KW-1185">Reference proteome</keyword>
<dbReference type="Proteomes" id="UP000623269">
    <property type="component" value="Unassembled WGS sequence"/>
</dbReference>
<evidence type="ECO:0000313" key="2">
    <source>
        <dbReference type="EMBL" id="MBH1942484.1"/>
    </source>
</evidence>
<accession>A0A8J7HEJ5</accession>
<name>A0A8J7HEJ5_9FIRM</name>
<dbReference type="SUPFAM" id="SSF47336">
    <property type="entry name" value="ACP-like"/>
    <property type="match status" value="1"/>
</dbReference>
<protein>
    <submittedName>
        <fullName evidence="2">Acyl carrier protein</fullName>
    </submittedName>
</protein>
<reference evidence="2" key="1">
    <citation type="submission" date="2020-12" db="EMBL/GenBank/DDBJ databases">
        <title>M. sibirica DSM 26468T genome.</title>
        <authorList>
            <person name="Thieme N."/>
            <person name="Rettenmaier R."/>
            <person name="Zverlov V."/>
            <person name="Liebl W."/>
        </authorList>
    </citation>
    <scope>NUCLEOTIDE SEQUENCE</scope>
    <source>
        <strain evidence="2">DSM 26468</strain>
    </source>
</reference>
<gene>
    <name evidence="2" type="ORF">I5677_16400</name>
</gene>
<sequence length="84" mass="9721">MNVQDVILKLLQKKYTIDQNIDIESLNYVENGYVDSLGIIQFVVELEEEFGIEFTDKELSDPDFKIVGKLVKLIESKVMNHEKS</sequence>
<dbReference type="Pfam" id="PF00550">
    <property type="entry name" value="PP-binding"/>
    <property type="match status" value="1"/>
</dbReference>
<evidence type="ECO:0000259" key="1">
    <source>
        <dbReference type="PROSITE" id="PS50075"/>
    </source>
</evidence>
<feature type="domain" description="Carrier" evidence="1">
    <location>
        <begin position="1"/>
        <end position="78"/>
    </location>
</feature>